<protein>
    <recommendedName>
        <fullName evidence="3">Reverse transcriptase Ty1/copia-type domain-containing protein</fullName>
    </recommendedName>
</protein>
<reference evidence="1" key="1">
    <citation type="submission" date="2021-03" db="EMBL/GenBank/DDBJ databases">
        <title>Draft genome sequence of rust myrtle Austropuccinia psidii MF-1, a brazilian biotype.</title>
        <authorList>
            <person name="Quecine M.C."/>
            <person name="Pachon D.M.R."/>
            <person name="Bonatelli M.L."/>
            <person name="Correr F.H."/>
            <person name="Franceschini L.M."/>
            <person name="Leite T.F."/>
            <person name="Margarido G.R.A."/>
            <person name="Almeida C.A."/>
            <person name="Ferrarezi J.A."/>
            <person name="Labate C.A."/>
        </authorList>
    </citation>
    <scope>NUCLEOTIDE SEQUENCE</scope>
    <source>
        <strain evidence="1">MF-1</strain>
    </source>
</reference>
<dbReference type="EMBL" id="AVOT02053104">
    <property type="protein sequence ID" value="MBW0547983.1"/>
    <property type="molecule type" value="Genomic_DNA"/>
</dbReference>
<sequence>MEDLGEIVYVLGIKVTRNQEDRTIYLSQELYVHKILDEFGMLNCKPVSTPMNPGCRLSPSNQRNSNNSFEYQKAVGLLNYLVTCTRPDLAYLTSSLSQFLDCPSDDHVAAFKRRLRYLQGTKGFLLVLGGNNPSSTISGFADSDWGSNSDGNRFLGLEFCLED</sequence>
<dbReference type="PANTHER" id="PTHR11439">
    <property type="entry name" value="GAG-POL-RELATED RETROTRANSPOSON"/>
    <property type="match status" value="1"/>
</dbReference>
<dbReference type="PANTHER" id="PTHR11439:SF463">
    <property type="entry name" value="REVERSE TRANSCRIPTASE TY1_COPIA-TYPE DOMAIN-CONTAINING PROTEIN"/>
    <property type="match status" value="1"/>
</dbReference>
<keyword evidence="2" id="KW-1185">Reference proteome</keyword>
<evidence type="ECO:0008006" key="3">
    <source>
        <dbReference type="Google" id="ProtNLM"/>
    </source>
</evidence>
<name>A0A9Q3P1K3_9BASI</name>
<dbReference type="Proteomes" id="UP000765509">
    <property type="component" value="Unassembled WGS sequence"/>
</dbReference>
<proteinExistence type="predicted"/>
<evidence type="ECO:0000313" key="1">
    <source>
        <dbReference type="EMBL" id="MBW0547983.1"/>
    </source>
</evidence>
<comment type="caution">
    <text evidence="1">The sequence shown here is derived from an EMBL/GenBank/DDBJ whole genome shotgun (WGS) entry which is preliminary data.</text>
</comment>
<gene>
    <name evidence="1" type="ORF">O181_087698</name>
</gene>
<organism evidence="1 2">
    <name type="scientific">Austropuccinia psidii MF-1</name>
    <dbReference type="NCBI Taxonomy" id="1389203"/>
    <lineage>
        <taxon>Eukaryota</taxon>
        <taxon>Fungi</taxon>
        <taxon>Dikarya</taxon>
        <taxon>Basidiomycota</taxon>
        <taxon>Pucciniomycotina</taxon>
        <taxon>Pucciniomycetes</taxon>
        <taxon>Pucciniales</taxon>
        <taxon>Sphaerophragmiaceae</taxon>
        <taxon>Austropuccinia</taxon>
    </lineage>
</organism>
<accession>A0A9Q3P1K3</accession>
<evidence type="ECO:0000313" key="2">
    <source>
        <dbReference type="Proteomes" id="UP000765509"/>
    </source>
</evidence>
<dbReference type="AlphaFoldDB" id="A0A9Q3P1K3"/>
<dbReference type="OrthoDB" id="3344688at2759"/>